<protein>
    <submittedName>
        <fullName evidence="1">Uncharacterized protein</fullName>
    </submittedName>
</protein>
<evidence type="ECO:0000313" key="1">
    <source>
        <dbReference type="EMBL" id="MCI08586.1"/>
    </source>
</evidence>
<comment type="caution">
    <text evidence="1">The sequence shown here is derived from an EMBL/GenBank/DDBJ whole genome shotgun (WGS) entry which is preliminary data.</text>
</comment>
<keyword evidence="2" id="KW-1185">Reference proteome</keyword>
<reference evidence="1 2" key="1">
    <citation type="journal article" date="2018" name="Front. Plant Sci.">
        <title>Red Clover (Trifolium pratense) and Zigzag Clover (T. medium) - A Picture of Genomic Similarities and Differences.</title>
        <authorList>
            <person name="Dluhosova J."/>
            <person name="Istvanek J."/>
            <person name="Nedelnik J."/>
            <person name="Repkova J."/>
        </authorList>
    </citation>
    <scope>NUCLEOTIDE SEQUENCE [LARGE SCALE GENOMIC DNA]</scope>
    <source>
        <strain evidence="2">cv. 10/8</strain>
        <tissue evidence="1">Leaf</tissue>
    </source>
</reference>
<feature type="non-terminal residue" evidence="1">
    <location>
        <position position="275"/>
    </location>
</feature>
<sequence>DMLNGPVYTVLVKDFWPRCDVVTQEDADREYANKVAEDPENNKGKGVTGYEVTLTQSNIAQVLKLPNQGIFMTFTPTSGKLSNFVSRISKKCYLNETVEPTNKVRDMKDTQRLLARIMFGSFFSTEGGTGQLSWDHRHFIYFLTTRRKINLVIYIFHHMCKCIRSAQNPTKLTPQVAYPRLLREIFYQCAVTNRIKQAEAHDLLEEQRASFINGNTLSNMKLIPAKSVKTPNQPLLINRVNAPFHEQPPVLFSNEPKEVILEYMRLIKVEGVIIT</sequence>
<feature type="non-terminal residue" evidence="1">
    <location>
        <position position="1"/>
    </location>
</feature>
<proteinExistence type="predicted"/>
<organism evidence="1 2">
    <name type="scientific">Trifolium medium</name>
    <dbReference type="NCBI Taxonomy" id="97028"/>
    <lineage>
        <taxon>Eukaryota</taxon>
        <taxon>Viridiplantae</taxon>
        <taxon>Streptophyta</taxon>
        <taxon>Embryophyta</taxon>
        <taxon>Tracheophyta</taxon>
        <taxon>Spermatophyta</taxon>
        <taxon>Magnoliopsida</taxon>
        <taxon>eudicotyledons</taxon>
        <taxon>Gunneridae</taxon>
        <taxon>Pentapetalae</taxon>
        <taxon>rosids</taxon>
        <taxon>fabids</taxon>
        <taxon>Fabales</taxon>
        <taxon>Fabaceae</taxon>
        <taxon>Papilionoideae</taxon>
        <taxon>50 kb inversion clade</taxon>
        <taxon>NPAAA clade</taxon>
        <taxon>Hologalegina</taxon>
        <taxon>IRL clade</taxon>
        <taxon>Trifolieae</taxon>
        <taxon>Trifolium</taxon>
    </lineage>
</organism>
<accession>A0A392PBD0</accession>
<evidence type="ECO:0000313" key="2">
    <source>
        <dbReference type="Proteomes" id="UP000265520"/>
    </source>
</evidence>
<name>A0A392PBD0_9FABA</name>
<dbReference type="EMBL" id="LXQA010069549">
    <property type="protein sequence ID" value="MCI08586.1"/>
    <property type="molecule type" value="Genomic_DNA"/>
</dbReference>
<dbReference type="AlphaFoldDB" id="A0A392PBD0"/>
<dbReference type="Proteomes" id="UP000265520">
    <property type="component" value="Unassembled WGS sequence"/>
</dbReference>